<dbReference type="Proteomes" id="UP000028582">
    <property type="component" value="Unassembled WGS sequence"/>
</dbReference>
<gene>
    <name evidence="1" type="ORF">F444_07490</name>
</gene>
<comment type="caution">
    <text evidence="1">The sequence shown here is derived from an EMBL/GenBank/DDBJ whole genome shotgun (WGS) entry which is preliminary data.</text>
</comment>
<proteinExistence type="predicted"/>
<evidence type="ECO:0000313" key="1">
    <source>
        <dbReference type="EMBL" id="ETO77282.1"/>
    </source>
</evidence>
<dbReference type="OrthoDB" id="106538at2759"/>
<organism evidence="1 2">
    <name type="scientific">Phytophthora nicotianae P1976</name>
    <dbReference type="NCBI Taxonomy" id="1317066"/>
    <lineage>
        <taxon>Eukaryota</taxon>
        <taxon>Sar</taxon>
        <taxon>Stramenopiles</taxon>
        <taxon>Oomycota</taxon>
        <taxon>Peronosporomycetes</taxon>
        <taxon>Peronosporales</taxon>
        <taxon>Peronosporaceae</taxon>
        <taxon>Phytophthora</taxon>
    </lineage>
</organism>
<sequence length="308" mass="35616">MCKMLRQIPRRSLQLTRRVQHFSSPPDAQPPSRNFYDDLSQYVKRVLDRSDQLKRYEEHNVFPPNNWAFRNYYLYAQLQLPSKTEIDAVEFLDGAKFACDRVIRAMHSPELMDFASDKAPKPPIADEMEQMFEPTCYQAQFLPRAKRLGLGVSSLELKELDFTGVYLSGVKLERVTRAMLKAEEKLRAVALQAIAEQKQTMKQMRTVGEKQNTAELLSLLSSVQEKLESVEVEPNDDSETFERLQLSTLIRTTQTVEVVSEKTAERITVKSDVKTMMCFESFVTDPQDVDWQIMKMNQFGRVVSHTKD</sequence>
<evidence type="ECO:0000313" key="2">
    <source>
        <dbReference type="Proteomes" id="UP000028582"/>
    </source>
</evidence>
<dbReference type="AlphaFoldDB" id="A0A081AEH1"/>
<dbReference type="EMBL" id="ANJA01001411">
    <property type="protein sequence ID" value="ETO77282.1"/>
    <property type="molecule type" value="Genomic_DNA"/>
</dbReference>
<accession>A0A081AEH1</accession>
<protein>
    <submittedName>
        <fullName evidence="1">Uncharacterized protein</fullName>
    </submittedName>
</protein>
<reference evidence="1 2" key="1">
    <citation type="submission" date="2013-11" db="EMBL/GenBank/DDBJ databases">
        <title>The Genome Sequence of Phytophthora parasitica P1976.</title>
        <authorList>
            <consortium name="The Broad Institute Genomics Platform"/>
            <person name="Russ C."/>
            <person name="Tyler B."/>
            <person name="Panabieres F."/>
            <person name="Shan W."/>
            <person name="Tripathy S."/>
            <person name="Grunwald N."/>
            <person name="Machado M."/>
            <person name="Johnson C.S."/>
            <person name="Walker B."/>
            <person name="Young S."/>
            <person name="Zeng Q."/>
            <person name="Gargeya S."/>
            <person name="Fitzgerald M."/>
            <person name="Haas B."/>
            <person name="Abouelleil A."/>
            <person name="Allen A.W."/>
            <person name="Alvarado L."/>
            <person name="Arachchi H.M."/>
            <person name="Berlin A.M."/>
            <person name="Chapman S.B."/>
            <person name="Gainer-Dewar J."/>
            <person name="Goldberg J."/>
            <person name="Griggs A."/>
            <person name="Gujja S."/>
            <person name="Hansen M."/>
            <person name="Howarth C."/>
            <person name="Imamovic A."/>
            <person name="Ireland A."/>
            <person name="Larimer J."/>
            <person name="McCowan C."/>
            <person name="Murphy C."/>
            <person name="Pearson M."/>
            <person name="Poon T.W."/>
            <person name="Priest M."/>
            <person name="Roberts A."/>
            <person name="Saif S."/>
            <person name="Shea T."/>
            <person name="Sisk P."/>
            <person name="Sykes S."/>
            <person name="Wortman J."/>
            <person name="Nusbaum C."/>
            <person name="Birren B."/>
        </authorList>
    </citation>
    <scope>NUCLEOTIDE SEQUENCE [LARGE SCALE GENOMIC DNA]</scope>
    <source>
        <strain evidence="1 2">P1976</strain>
    </source>
</reference>
<name>A0A081AEH1_PHYNI</name>